<dbReference type="Proteomes" id="UP000039865">
    <property type="component" value="Unassembled WGS sequence"/>
</dbReference>
<feature type="region of interest" description="Disordered" evidence="1">
    <location>
        <begin position="1099"/>
        <end position="1126"/>
    </location>
</feature>
<evidence type="ECO:0000256" key="1">
    <source>
        <dbReference type="SAM" id="MobiDB-lite"/>
    </source>
</evidence>
<evidence type="ECO:0000313" key="2">
    <source>
        <dbReference type="EMBL" id="CDW72701.1"/>
    </source>
</evidence>
<dbReference type="InParanoid" id="A0A077ZW75"/>
<reference evidence="2 3" key="1">
    <citation type="submission" date="2014-06" db="EMBL/GenBank/DDBJ databases">
        <authorList>
            <person name="Swart Estienne"/>
        </authorList>
    </citation>
    <scope>NUCLEOTIDE SEQUENCE [LARGE SCALE GENOMIC DNA]</scope>
    <source>
        <strain evidence="2 3">130c</strain>
    </source>
</reference>
<gene>
    <name evidence="2" type="primary">Contig3180.g3401</name>
    <name evidence="2" type="ORF">STYLEM_1665</name>
</gene>
<feature type="compositionally biased region" description="Polar residues" evidence="1">
    <location>
        <begin position="920"/>
        <end position="937"/>
    </location>
</feature>
<feature type="compositionally biased region" description="Basic and acidic residues" evidence="1">
    <location>
        <begin position="503"/>
        <end position="517"/>
    </location>
</feature>
<dbReference type="Pfam" id="PF03133">
    <property type="entry name" value="TTL"/>
    <property type="match status" value="1"/>
</dbReference>
<proteinExistence type="predicted"/>
<feature type="region of interest" description="Disordered" evidence="1">
    <location>
        <begin position="484"/>
        <end position="588"/>
    </location>
</feature>
<feature type="compositionally biased region" description="Polar residues" evidence="1">
    <location>
        <begin position="518"/>
        <end position="544"/>
    </location>
</feature>
<dbReference type="Gene3D" id="3.30.470.20">
    <property type="entry name" value="ATP-grasp fold, B domain"/>
    <property type="match status" value="1"/>
</dbReference>
<dbReference type="InterPro" id="IPR004344">
    <property type="entry name" value="TTL/TTLL_fam"/>
</dbReference>
<organism evidence="2 3">
    <name type="scientific">Stylonychia lemnae</name>
    <name type="common">Ciliate</name>
    <dbReference type="NCBI Taxonomy" id="5949"/>
    <lineage>
        <taxon>Eukaryota</taxon>
        <taxon>Sar</taxon>
        <taxon>Alveolata</taxon>
        <taxon>Ciliophora</taxon>
        <taxon>Intramacronucleata</taxon>
        <taxon>Spirotrichea</taxon>
        <taxon>Stichotrichia</taxon>
        <taxon>Sporadotrichida</taxon>
        <taxon>Oxytrichidae</taxon>
        <taxon>Stylonychinae</taxon>
        <taxon>Stylonychia</taxon>
    </lineage>
</organism>
<name>A0A077ZW75_STYLE</name>
<dbReference type="SUPFAM" id="SSF56059">
    <property type="entry name" value="Glutathione synthetase ATP-binding domain-like"/>
    <property type="match status" value="1"/>
</dbReference>
<feature type="region of interest" description="Disordered" evidence="1">
    <location>
        <begin position="918"/>
        <end position="937"/>
    </location>
</feature>
<keyword evidence="3" id="KW-1185">Reference proteome</keyword>
<accession>A0A077ZW75</accession>
<sequence length="1440" mass="166818">MVSTHKFYSQQHQDTDIFILKDGNFSHLGNYRDNKAFLSDEKINKNLNNLSSSPNMLHQQQRHQQKRQLPQMRNDSNEGVSLNFLSSGVLGSDNQKTQYKTFSLTNKQELKQTTATAAAESVSIGQSNSTFSKYNKKYVRDRKISDNLSKKLGFLTSSINGAIGSCPDNTNEIDSQVIEFNLSKSNFNKRERRQKPQKEQKEEIMSYFNNYKSKFINKNGINYGIARSGQPSTLLQSRPSSQRRSDLLAGHSTTVMGIENGLNSNLLSNENIQENRITYGSQINEVFSASQLDDIYKQSMNFIGGGDQRVKDQIKPQGFHQHRIASYDQYMTQEQNSKISNFENQENSQSNTQSKKGGIYIMINENGNFSHRESISQEILNKFEKAGLQSQKSIQNHAESDSDLKLGQILPQILSEQDPLMSNQKINQGEIIMYPTESFALNEQKLIQMTNFSQMAHSSILEPKHQQMQSHNVFKKLIGNISATQATGNPKREVVSQAFKKHREPDPIQVYKEEQKNQIRQRQQSSNPRASSKYFNMQKKGSSTSAANNNSSYYAYGKRDDSTGSYRKRRSSIKKDEPTQKQSGKNQLVGSQKSFIVAEPIQKISNLSSSNWYIVPQPNQKDKNLQVLPIPKKMNSSNEVQKKRLDYQQSQQFRNIAKTSSQSFYSKNQASKSPQQMISKQHENIKDLECFLEVQKMALLKQSPNILYNKIRTENFSLQEQYKSSVSPDTTMIAPNYNKYYAHDYDLNQIIQKQIIRGDIQIAQKQLKFVVIPGNNSQLIKDAMLRRSYLWRETTANDQAYSFKWQPVSYGIRFEQIGQFSILNFMSQKQLVNHLEYHSQLSEKSKLFINMSKFAMKLKENVFNYIPITFFIEVDSMNLKQFNMQLTQFNGFYYTLEDSKKKVLKFWTKYQKYLKKQSEQESQTNLDEQSPRNNNTPQSVVDQMILNIFGTNRKNSNKNLVKEEQTTITFDINNKKSNQKYMMPISHFTGHNLWLLKPTKLNRGRGIHVCNNISTLKDLMHKYCEGFKKKSITLGSTVAGEKLVTSQKSPLPQSPNKICIENESEEQKQAQIIMSAHSLTPIKNEDPITEMDPIKTHTASAAQAMNSVEPQSQQQRTPNQNSKQIPRQVKIKHNSFIIQKYIERPLLIYERKFDIRVWVFMNYDGCVYMFKEGYLRTSSSKFSIDPNNPDDQFVHLTNNAIQKYSDNYGSFEDGNQMSYDQFQEYLDQYVFDSDSSKILVKEEIVFKFKQLIMRSIFATRKQLDPNHRKSCFELFGYDFIMDEDFNVWLIEVNTNPCIEESSNILKIYLPRMIDDMIKLSVDQHFQDAFQIYREPPNLNLPSFPVKGYEDDENMWEYLVNVRDRTSRKEASRLYLKPIEQRSKFGFQIKNRKLKVRRYNSKVGNGLVGQIMTNGVVGQGNQNFGNQMIDYEKLLVQSNII</sequence>
<feature type="compositionally biased region" description="Low complexity" evidence="1">
    <location>
        <begin position="47"/>
        <end position="59"/>
    </location>
</feature>
<dbReference type="OrthoDB" id="202825at2759"/>
<feature type="compositionally biased region" description="Low complexity" evidence="1">
    <location>
        <begin position="545"/>
        <end position="556"/>
    </location>
</feature>
<keyword evidence="2" id="KW-0436">Ligase</keyword>
<dbReference type="GO" id="GO:0016874">
    <property type="term" value="F:ligase activity"/>
    <property type="evidence" value="ECO:0007669"/>
    <property type="project" value="UniProtKB-KW"/>
</dbReference>
<dbReference type="PANTHER" id="PTHR46069:SF1">
    <property type="entry name" value="CHROMOSOME UNDETERMINED SCAFFOLD_125, WHOLE GENOME SHOTGUN SEQUENCE"/>
    <property type="match status" value="1"/>
</dbReference>
<feature type="region of interest" description="Disordered" evidence="1">
    <location>
        <begin position="47"/>
        <end position="76"/>
    </location>
</feature>
<feature type="compositionally biased region" description="Polar residues" evidence="1">
    <location>
        <begin position="1099"/>
        <end position="1125"/>
    </location>
</feature>
<dbReference type="PANTHER" id="PTHR46069">
    <property type="entry name" value="TUBULIN TYROSINE LIGASE"/>
    <property type="match status" value="1"/>
</dbReference>
<dbReference type="PROSITE" id="PS51221">
    <property type="entry name" value="TTL"/>
    <property type="match status" value="1"/>
</dbReference>
<dbReference type="EMBL" id="CCKQ01001591">
    <property type="protein sequence ID" value="CDW72701.1"/>
    <property type="molecule type" value="Genomic_DNA"/>
</dbReference>
<evidence type="ECO:0000313" key="3">
    <source>
        <dbReference type="Proteomes" id="UP000039865"/>
    </source>
</evidence>
<protein>
    <submittedName>
        <fullName evidence="2">Tubulin-tyrosine ligase family protein</fullName>
    </submittedName>
</protein>